<name>A0ABC9A271_9POAL</name>
<keyword evidence="2" id="KW-0472">Membrane</keyword>
<dbReference type="Proteomes" id="UP001497457">
    <property type="component" value="Chromosome 2b"/>
</dbReference>
<keyword evidence="2" id="KW-0812">Transmembrane</keyword>
<gene>
    <name evidence="3" type="ORF">URODEC1_LOCUS50537</name>
</gene>
<keyword evidence="4" id="KW-1185">Reference proteome</keyword>
<feature type="transmembrane region" description="Helical" evidence="2">
    <location>
        <begin position="91"/>
        <end position="111"/>
    </location>
</feature>
<proteinExistence type="predicted"/>
<reference evidence="3 4" key="2">
    <citation type="submission" date="2024-10" db="EMBL/GenBank/DDBJ databases">
        <authorList>
            <person name="Ryan C."/>
        </authorList>
    </citation>
    <scope>NUCLEOTIDE SEQUENCE [LARGE SCALE GENOMIC DNA]</scope>
</reference>
<evidence type="ECO:0000313" key="4">
    <source>
        <dbReference type="Proteomes" id="UP001497457"/>
    </source>
</evidence>
<reference evidence="4" key="1">
    <citation type="submission" date="2024-06" db="EMBL/GenBank/DDBJ databases">
        <authorList>
            <person name="Ryan C."/>
        </authorList>
    </citation>
    <scope>NUCLEOTIDE SEQUENCE [LARGE SCALE GENOMIC DNA]</scope>
</reference>
<evidence type="ECO:0000256" key="1">
    <source>
        <dbReference type="SAM" id="MobiDB-lite"/>
    </source>
</evidence>
<sequence>MAGTLSYSPRPTPSGRSPTLNYRKSETRAGMNNGALAIVGDYRRGGGGGGGFFRLRNRRHRAGLYLAAWGGAGILSTTVPGGLAVNPDHVMFYFIVLMAGVLLLLLSLVDLPWGERVAARLEGLLGAVL</sequence>
<keyword evidence="2" id="KW-1133">Transmembrane helix</keyword>
<evidence type="ECO:0000313" key="3">
    <source>
        <dbReference type="EMBL" id="CAL4971214.1"/>
    </source>
</evidence>
<feature type="transmembrane region" description="Helical" evidence="2">
    <location>
        <begin position="64"/>
        <end position="85"/>
    </location>
</feature>
<feature type="region of interest" description="Disordered" evidence="1">
    <location>
        <begin position="1"/>
        <end position="24"/>
    </location>
</feature>
<feature type="compositionally biased region" description="Low complexity" evidence="1">
    <location>
        <begin position="1"/>
        <end position="19"/>
    </location>
</feature>
<protein>
    <submittedName>
        <fullName evidence="3">Uncharacterized protein</fullName>
    </submittedName>
</protein>
<dbReference type="AlphaFoldDB" id="A0ABC9A271"/>
<evidence type="ECO:0000256" key="2">
    <source>
        <dbReference type="SAM" id="Phobius"/>
    </source>
</evidence>
<organism evidence="3 4">
    <name type="scientific">Urochloa decumbens</name>
    <dbReference type="NCBI Taxonomy" id="240449"/>
    <lineage>
        <taxon>Eukaryota</taxon>
        <taxon>Viridiplantae</taxon>
        <taxon>Streptophyta</taxon>
        <taxon>Embryophyta</taxon>
        <taxon>Tracheophyta</taxon>
        <taxon>Spermatophyta</taxon>
        <taxon>Magnoliopsida</taxon>
        <taxon>Liliopsida</taxon>
        <taxon>Poales</taxon>
        <taxon>Poaceae</taxon>
        <taxon>PACMAD clade</taxon>
        <taxon>Panicoideae</taxon>
        <taxon>Panicodae</taxon>
        <taxon>Paniceae</taxon>
        <taxon>Melinidinae</taxon>
        <taxon>Urochloa</taxon>
    </lineage>
</organism>
<accession>A0ABC9A271</accession>
<dbReference type="EMBL" id="OZ075112">
    <property type="protein sequence ID" value="CAL4971214.1"/>
    <property type="molecule type" value="Genomic_DNA"/>
</dbReference>